<protein>
    <submittedName>
        <fullName evidence="2">Uncharacterized protein</fullName>
    </submittedName>
</protein>
<dbReference type="EMBL" id="JBHUCP010000017">
    <property type="protein sequence ID" value="MFD1532137.1"/>
    <property type="molecule type" value="Genomic_DNA"/>
</dbReference>
<organism evidence="2 3">
    <name type="scientific">Pseudonocardia aurantiaca</name>
    <dbReference type="NCBI Taxonomy" id="75290"/>
    <lineage>
        <taxon>Bacteria</taxon>
        <taxon>Bacillati</taxon>
        <taxon>Actinomycetota</taxon>
        <taxon>Actinomycetes</taxon>
        <taxon>Pseudonocardiales</taxon>
        <taxon>Pseudonocardiaceae</taxon>
        <taxon>Pseudonocardia</taxon>
    </lineage>
</organism>
<reference evidence="3" key="1">
    <citation type="journal article" date="2019" name="Int. J. Syst. Evol. Microbiol.">
        <title>The Global Catalogue of Microorganisms (GCM) 10K type strain sequencing project: providing services to taxonomists for standard genome sequencing and annotation.</title>
        <authorList>
            <consortium name="The Broad Institute Genomics Platform"/>
            <consortium name="The Broad Institute Genome Sequencing Center for Infectious Disease"/>
            <person name="Wu L."/>
            <person name="Ma J."/>
        </authorList>
    </citation>
    <scope>NUCLEOTIDE SEQUENCE [LARGE SCALE GENOMIC DNA]</scope>
    <source>
        <strain evidence="3">JCM 12165</strain>
    </source>
</reference>
<evidence type="ECO:0000313" key="2">
    <source>
        <dbReference type="EMBL" id="MFD1532137.1"/>
    </source>
</evidence>
<feature type="compositionally biased region" description="Basic and acidic residues" evidence="1">
    <location>
        <begin position="58"/>
        <end position="71"/>
    </location>
</feature>
<name>A0ABW4FPK4_9PSEU</name>
<gene>
    <name evidence="2" type="ORF">ACFSCY_22150</name>
</gene>
<dbReference type="Proteomes" id="UP001597145">
    <property type="component" value="Unassembled WGS sequence"/>
</dbReference>
<evidence type="ECO:0000313" key="3">
    <source>
        <dbReference type="Proteomes" id="UP001597145"/>
    </source>
</evidence>
<dbReference type="RefSeq" id="WP_343980744.1">
    <property type="nucleotide sequence ID" value="NZ_BAAAJG010000012.1"/>
</dbReference>
<accession>A0ABW4FPK4</accession>
<proteinExistence type="predicted"/>
<feature type="compositionally biased region" description="Low complexity" evidence="1">
    <location>
        <begin position="17"/>
        <end position="29"/>
    </location>
</feature>
<comment type="caution">
    <text evidence="2">The sequence shown here is derived from an EMBL/GenBank/DDBJ whole genome shotgun (WGS) entry which is preliminary data.</text>
</comment>
<feature type="region of interest" description="Disordered" evidence="1">
    <location>
        <begin position="1"/>
        <end position="92"/>
    </location>
</feature>
<keyword evidence="3" id="KW-1185">Reference proteome</keyword>
<evidence type="ECO:0000256" key="1">
    <source>
        <dbReference type="SAM" id="MobiDB-lite"/>
    </source>
</evidence>
<sequence length="92" mass="9901">MTLKAGFQARRRPRPPRFGAVRGRVAVAVTESAPSGQENEEDRVVSRRIDNPTQAGPADERAYRAADRTPEAEAGDPPGDSPGDTSEPTRSE</sequence>